<dbReference type="InterPro" id="IPR016169">
    <property type="entry name" value="FAD-bd_PCMH_sub2"/>
</dbReference>
<dbReference type="EMBL" id="JBHMAU010000003">
    <property type="protein sequence ID" value="MFB9774909.1"/>
    <property type="molecule type" value="Genomic_DNA"/>
</dbReference>
<proteinExistence type="predicted"/>
<dbReference type="SUPFAM" id="SSF56176">
    <property type="entry name" value="FAD-binding/transporter-associated domain-like"/>
    <property type="match status" value="1"/>
</dbReference>
<keyword evidence="2" id="KW-1185">Reference proteome</keyword>
<organism evidence="1 2">
    <name type="scientific">Brevibacterium otitidis</name>
    <dbReference type="NCBI Taxonomy" id="53364"/>
    <lineage>
        <taxon>Bacteria</taxon>
        <taxon>Bacillati</taxon>
        <taxon>Actinomycetota</taxon>
        <taxon>Actinomycetes</taxon>
        <taxon>Micrococcales</taxon>
        <taxon>Brevibacteriaceae</taxon>
        <taxon>Brevibacterium</taxon>
    </lineage>
</organism>
<reference evidence="1 2" key="1">
    <citation type="submission" date="2024-09" db="EMBL/GenBank/DDBJ databases">
        <authorList>
            <person name="Sun Q."/>
            <person name="Mori K."/>
        </authorList>
    </citation>
    <scope>NUCLEOTIDE SEQUENCE [LARGE SCALE GENOMIC DNA]</scope>
    <source>
        <strain evidence="1 2">JCM 11683</strain>
    </source>
</reference>
<evidence type="ECO:0000313" key="1">
    <source>
        <dbReference type="EMBL" id="MFB9774909.1"/>
    </source>
</evidence>
<accession>A0ABV5WXZ8</accession>
<gene>
    <name evidence="1" type="ORF">ACFFN1_00450</name>
</gene>
<sequence length="56" mass="6071">MGNNVRFVAKPDYVHMVSSAEDAKNAVQTAVDNGKKVSIRSGGHCWLIVIESVELV</sequence>
<comment type="caution">
    <text evidence="1">The sequence shown here is derived from an EMBL/GenBank/DDBJ whole genome shotgun (WGS) entry which is preliminary data.</text>
</comment>
<protein>
    <recommendedName>
        <fullName evidence="3">FAD binding domain-containing protein</fullName>
    </recommendedName>
</protein>
<dbReference type="InterPro" id="IPR036318">
    <property type="entry name" value="FAD-bd_PCMH-like_sf"/>
</dbReference>
<evidence type="ECO:0008006" key="3">
    <source>
        <dbReference type="Google" id="ProtNLM"/>
    </source>
</evidence>
<dbReference type="RefSeq" id="WP_376837610.1">
    <property type="nucleotide sequence ID" value="NZ_JBHMAU010000003.1"/>
</dbReference>
<evidence type="ECO:0000313" key="2">
    <source>
        <dbReference type="Proteomes" id="UP001589707"/>
    </source>
</evidence>
<name>A0ABV5WXZ8_9MICO</name>
<dbReference type="Proteomes" id="UP001589707">
    <property type="component" value="Unassembled WGS sequence"/>
</dbReference>
<dbReference type="Gene3D" id="3.30.465.10">
    <property type="match status" value="1"/>
</dbReference>